<name>A0A926VBA8_9CYAN</name>
<evidence type="ECO:0000313" key="1">
    <source>
        <dbReference type="EMBL" id="MBD2180626.1"/>
    </source>
</evidence>
<dbReference type="Proteomes" id="UP000641646">
    <property type="component" value="Unassembled WGS sequence"/>
</dbReference>
<gene>
    <name evidence="1" type="ORF">H6G03_05830</name>
</gene>
<protein>
    <submittedName>
        <fullName evidence="1">Uncharacterized protein</fullName>
    </submittedName>
</protein>
<sequence>MQRQITIRSETKAMKDWIDWVLECVTYDDGTFDGGWLESCQNLWKQSRGDVALFAQRYVSKDLKSDGYHDFSESGFSFLDTFLKEGMRRVDWAYVGRYFVDKLGLK</sequence>
<reference evidence="1" key="2">
    <citation type="submission" date="2020-08" db="EMBL/GenBank/DDBJ databases">
        <authorList>
            <person name="Chen M."/>
            <person name="Teng W."/>
            <person name="Zhao L."/>
            <person name="Hu C."/>
            <person name="Zhou Y."/>
            <person name="Han B."/>
            <person name="Song L."/>
            <person name="Shu W."/>
        </authorList>
    </citation>
    <scope>NUCLEOTIDE SEQUENCE</scope>
    <source>
        <strain evidence="1">FACHB-1375</strain>
    </source>
</reference>
<dbReference type="AlphaFoldDB" id="A0A926VBA8"/>
<comment type="caution">
    <text evidence="1">The sequence shown here is derived from an EMBL/GenBank/DDBJ whole genome shotgun (WGS) entry which is preliminary data.</text>
</comment>
<dbReference type="EMBL" id="JACJPW010000010">
    <property type="protein sequence ID" value="MBD2180626.1"/>
    <property type="molecule type" value="Genomic_DNA"/>
</dbReference>
<organism evidence="1 2">
    <name type="scientific">Aerosakkonema funiforme FACHB-1375</name>
    <dbReference type="NCBI Taxonomy" id="2949571"/>
    <lineage>
        <taxon>Bacteria</taxon>
        <taxon>Bacillati</taxon>
        <taxon>Cyanobacteriota</taxon>
        <taxon>Cyanophyceae</taxon>
        <taxon>Oscillatoriophycideae</taxon>
        <taxon>Aerosakkonematales</taxon>
        <taxon>Aerosakkonemataceae</taxon>
        <taxon>Aerosakkonema</taxon>
    </lineage>
</organism>
<proteinExistence type="predicted"/>
<accession>A0A926VBA8</accession>
<reference evidence="1" key="1">
    <citation type="journal article" date="2015" name="ISME J.">
        <title>Draft Genome Sequence of Streptomyces incarnatus NRRL8089, which Produces the Nucleoside Antibiotic Sinefungin.</title>
        <authorList>
            <person name="Oshima K."/>
            <person name="Hattori M."/>
            <person name="Shimizu H."/>
            <person name="Fukuda K."/>
            <person name="Nemoto M."/>
            <person name="Inagaki K."/>
            <person name="Tamura T."/>
        </authorList>
    </citation>
    <scope>NUCLEOTIDE SEQUENCE</scope>
    <source>
        <strain evidence="1">FACHB-1375</strain>
    </source>
</reference>
<keyword evidence="2" id="KW-1185">Reference proteome</keyword>
<evidence type="ECO:0000313" key="2">
    <source>
        <dbReference type="Proteomes" id="UP000641646"/>
    </source>
</evidence>